<dbReference type="InterPro" id="IPR039764">
    <property type="entry name" value="HABP4/SERBP1-like"/>
</dbReference>
<keyword evidence="5" id="KW-1185">Reference proteome</keyword>
<reference evidence="4" key="2">
    <citation type="submission" date="2023-06" db="EMBL/GenBank/DDBJ databases">
        <authorList>
            <person name="Ma L."/>
            <person name="Liu K.-W."/>
            <person name="Li Z."/>
            <person name="Hsiao Y.-Y."/>
            <person name="Qi Y."/>
            <person name="Fu T."/>
            <person name="Tang G."/>
            <person name="Zhang D."/>
            <person name="Sun W.-H."/>
            <person name="Liu D.-K."/>
            <person name="Li Y."/>
            <person name="Chen G.-Z."/>
            <person name="Liu X.-D."/>
            <person name="Liao X.-Y."/>
            <person name="Jiang Y.-T."/>
            <person name="Yu X."/>
            <person name="Hao Y."/>
            <person name="Huang J."/>
            <person name="Zhao X.-W."/>
            <person name="Ke S."/>
            <person name="Chen Y.-Y."/>
            <person name="Wu W.-L."/>
            <person name="Hsu J.-L."/>
            <person name="Lin Y.-F."/>
            <person name="Huang M.-D."/>
            <person name="Li C.-Y."/>
            <person name="Huang L."/>
            <person name="Wang Z.-W."/>
            <person name="Zhao X."/>
            <person name="Zhong W.-Y."/>
            <person name="Peng D.-H."/>
            <person name="Ahmad S."/>
            <person name="Lan S."/>
            <person name="Zhang J.-S."/>
            <person name="Tsai W.-C."/>
            <person name="Van De Peer Y."/>
            <person name="Liu Z.-J."/>
        </authorList>
    </citation>
    <scope>NUCLEOTIDE SEQUENCE</scope>
    <source>
        <strain evidence="4">SCP</strain>
        <tissue evidence="4">Leaves</tissue>
    </source>
</reference>
<keyword evidence="1" id="KW-0175">Coiled coil</keyword>
<dbReference type="GO" id="GO:0005737">
    <property type="term" value="C:cytoplasm"/>
    <property type="evidence" value="ECO:0007669"/>
    <property type="project" value="TreeGrafter"/>
</dbReference>
<dbReference type="AlphaFoldDB" id="A0AAV9B303"/>
<evidence type="ECO:0000313" key="4">
    <source>
        <dbReference type="EMBL" id="KAK1270767.1"/>
    </source>
</evidence>
<feature type="region of interest" description="Disordered" evidence="2">
    <location>
        <begin position="159"/>
        <end position="181"/>
    </location>
</feature>
<name>A0AAV9B303_ACOGR</name>
<feature type="coiled-coil region" evidence="1">
    <location>
        <begin position="191"/>
        <end position="228"/>
    </location>
</feature>
<evidence type="ECO:0000313" key="5">
    <source>
        <dbReference type="Proteomes" id="UP001179952"/>
    </source>
</evidence>
<dbReference type="GO" id="GO:0005634">
    <property type="term" value="C:nucleus"/>
    <property type="evidence" value="ECO:0007669"/>
    <property type="project" value="TreeGrafter"/>
</dbReference>
<dbReference type="GO" id="GO:0003723">
    <property type="term" value="F:RNA binding"/>
    <property type="evidence" value="ECO:0007669"/>
    <property type="project" value="InterPro"/>
</dbReference>
<evidence type="ECO:0000256" key="1">
    <source>
        <dbReference type="SAM" id="Coils"/>
    </source>
</evidence>
<evidence type="ECO:0000259" key="3">
    <source>
        <dbReference type="SMART" id="SM01233"/>
    </source>
</evidence>
<organism evidence="4 5">
    <name type="scientific">Acorus gramineus</name>
    <name type="common">Dwarf sweet flag</name>
    <dbReference type="NCBI Taxonomy" id="55184"/>
    <lineage>
        <taxon>Eukaryota</taxon>
        <taxon>Viridiplantae</taxon>
        <taxon>Streptophyta</taxon>
        <taxon>Embryophyta</taxon>
        <taxon>Tracheophyta</taxon>
        <taxon>Spermatophyta</taxon>
        <taxon>Magnoliopsida</taxon>
        <taxon>Liliopsida</taxon>
        <taxon>Acoraceae</taxon>
        <taxon>Acorus</taxon>
    </lineage>
</organism>
<feature type="compositionally biased region" description="Gly residues" evidence="2">
    <location>
        <begin position="60"/>
        <end position="75"/>
    </location>
</feature>
<dbReference type="Pfam" id="PF04774">
    <property type="entry name" value="HABP4_PAI-RBP1"/>
    <property type="match status" value="1"/>
</dbReference>
<feature type="domain" description="Hyaluronan/mRNA-binding protein" evidence="3">
    <location>
        <begin position="90"/>
        <end position="230"/>
    </location>
</feature>
<reference evidence="4" key="1">
    <citation type="journal article" date="2023" name="Nat. Commun.">
        <title>Diploid and tetraploid genomes of Acorus and the evolution of monocots.</title>
        <authorList>
            <person name="Ma L."/>
            <person name="Liu K.W."/>
            <person name="Li Z."/>
            <person name="Hsiao Y.Y."/>
            <person name="Qi Y."/>
            <person name="Fu T."/>
            <person name="Tang G.D."/>
            <person name="Zhang D."/>
            <person name="Sun W.H."/>
            <person name="Liu D.K."/>
            <person name="Li Y."/>
            <person name="Chen G.Z."/>
            <person name="Liu X.D."/>
            <person name="Liao X.Y."/>
            <person name="Jiang Y.T."/>
            <person name="Yu X."/>
            <person name="Hao Y."/>
            <person name="Huang J."/>
            <person name="Zhao X.W."/>
            <person name="Ke S."/>
            <person name="Chen Y.Y."/>
            <person name="Wu W.L."/>
            <person name="Hsu J.L."/>
            <person name="Lin Y.F."/>
            <person name="Huang M.D."/>
            <person name="Li C.Y."/>
            <person name="Huang L."/>
            <person name="Wang Z.W."/>
            <person name="Zhao X."/>
            <person name="Zhong W.Y."/>
            <person name="Peng D.H."/>
            <person name="Ahmad S."/>
            <person name="Lan S."/>
            <person name="Zhang J.S."/>
            <person name="Tsai W.C."/>
            <person name="Van de Peer Y."/>
            <person name="Liu Z.J."/>
        </authorList>
    </citation>
    <scope>NUCLEOTIDE SEQUENCE</scope>
    <source>
        <strain evidence="4">SCP</strain>
    </source>
</reference>
<gene>
    <name evidence="4" type="ORF">QJS04_geneDACA004380</name>
</gene>
<feature type="compositionally biased region" description="Polar residues" evidence="2">
    <location>
        <begin position="39"/>
        <end position="49"/>
    </location>
</feature>
<comment type="caution">
    <text evidence="4">The sequence shown here is derived from an EMBL/GenBank/DDBJ whole genome shotgun (WGS) entry which is preliminary data.</text>
</comment>
<dbReference type="InterPro" id="IPR006861">
    <property type="entry name" value="HABP4_PAIRBP1-bd"/>
</dbReference>
<proteinExistence type="predicted"/>
<evidence type="ECO:0000256" key="2">
    <source>
        <dbReference type="SAM" id="MobiDB-lite"/>
    </source>
</evidence>
<feature type="region of interest" description="Disordered" evidence="2">
    <location>
        <begin position="38"/>
        <end position="97"/>
    </location>
</feature>
<dbReference type="Proteomes" id="UP001179952">
    <property type="component" value="Unassembled WGS sequence"/>
</dbReference>
<dbReference type="SMART" id="SM01233">
    <property type="entry name" value="HABP4_PAI-RBP1"/>
    <property type="match status" value="1"/>
</dbReference>
<dbReference type="PANTHER" id="PTHR12299">
    <property type="entry name" value="HYALURONIC ACID-BINDING PROTEIN 4"/>
    <property type="match status" value="1"/>
</dbReference>
<dbReference type="EMBL" id="JAUJYN010000005">
    <property type="protein sequence ID" value="KAK1270767.1"/>
    <property type="molecule type" value="Genomic_DNA"/>
</dbReference>
<dbReference type="PANTHER" id="PTHR12299:SF17">
    <property type="entry name" value="AT19571P-RELATED"/>
    <property type="match status" value="1"/>
</dbReference>
<accession>A0AAV9B303</accession>
<protein>
    <recommendedName>
        <fullName evidence="3">Hyaluronan/mRNA-binding protein domain-containing protein</fullName>
    </recommendedName>
</protein>
<sequence length="333" mass="36719">MAVPLGKNPFDLLVDDDEGNNVEALLNGVPANGAVTPSPAHQTVQNHVNGRSDGGRGRGGRGGGRFNGFHGGRGGPMEWEGGERGYNRGGGRGRGRGYGRGRGGFAVDSGFEKKGFVEKNHDNGGGDGSIVQDGNVNTEWREMGSILCGIDVIGALSRDNPEVTESPKGTEPQPVTGKQAVSQNISENKIVKEEEEEEEDKSMTLEEYEKLLLEKRKALDTLKTEERTVALDKEFEMMQLVEKKKEEEIFIKLSEKDRLKKKESTEKEEKVRKAMSINEFLKPKVGERYYRGRWRGGRGGRGQGRGFRGEFSRRFDGRLSASDFPVLGEAKKE</sequence>